<evidence type="ECO:0000313" key="2">
    <source>
        <dbReference type="EMBL" id="MFC7245301.1"/>
    </source>
</evidence>
<keyword evidence="3" id="KW-1185">Reference proteome</keyword>
<dbReference type="RefSeq" id="WP_376808242.1">
    <property type="nucleotide sequence ID" value="NZ_JBHTAC010000024.1"/>
</dbReference>
<organism evidence="2 3">
    <name type="scientific">Catellatospora aurea</name>
    <dbReference type="NCBI Taxonomy" id="1337874"/>
    <lineage>
        <taxon>Bacteria</taxon>
        <taxon>Bacillati</taxon>
        <taxon>Actinomycetota</taxon>
        <taxon>Actinomycetes</taxon>
        <taxon>Micromonosporales</taxon>
        <taxon>Micromonosporaceae</taxon>
        <taxon>Catellatospora</taxon>
    </lineage>
</organism>
<sequence>MNGLPETSLFIYQRHARQQGERFTAVGKRSTALLKQALVDSEQGRRITNPFDDEAAARRSAETAYTYGRRFGRWRVQRASDYAPQGASVTATGWEPRPLTVAA</sequence>
<name>A0ABW2H3T6_9ACTN</name>
<dbReference type="EMBL" id="JBHTAC010000024">
    <property type="protein sequence ID" value="MFC7245301.1"/>
    <property type="molecule type" value="Genomic_DNA"/>
</dbReference>
<protein>
    <submittedName>
        <fullName evidence="2">Uncharacterized protein</fullName>
    </submittedName>
</protein>
<reference evidence="3" key="1">
    <citation type="journal article" date="2019" name="Int. J. Syst. Evol. Microbiol.">
        <title>The Global Catalogue of Microorganisms (GCM) 10K type strain sequencing project: providing services to taxonomists for standard genome sequencing and annotation.</title>
        <authorList>
            <consortium name="The Broad Institute Genomics Platform"/>
            <consortium name="The Broad Institute Genome Sequencing Center for Infectious Disease"/>
            <person name="Wu L."/>
            <person name="Ma J."/>
        </authorList>
    </citation>
    <scope>NUCLEOTIDE SEQUENCE [LARGE SCALE GENOMIC DNA]</scope>
    <source>
        <strain evidence="3">CGMCC 1.9106</strain>
    </source>
</reference>
<evidence type="ECO:0000256" key="1">
    <source>
        <dbReference type="SAM" id="MobiDB-lite"/>
    </source>
</evidence>
<comment type="caution">
    <text evidence="2">The sequence shown here is derived from an EMBL/GenBank/DDBJ whole genome shotgun (WGS) entry which is preliminary data.</text>
</comment>
<accession>A0ABW2H3T6</accession>
<gene>
    <name evidence="2" type="ORF">ACFQO7_22740</name>
</gene>
<evidence type="ECO:0000313" key="3">
    <source>
        <dbReference type="Proteomes" id="UP001596392"/>
    </source>
</evidence>
<feature type="region of interest" description="Disordered" evidence="1">
    <location>
        <begin position="82"/>
        <end position="103"/>
    </location>
</feature>
<dbReference type="Proteomes" id="UP001596392">
    <property type="component" value="Unassembled WGS sequence"/>
</dbReference>
<proteinExistence type="predicted"/>